<proteinExistence type="predicted"/>
<dbReference type="PANTHER" id="PTHR38733">
    <property type="entry name" value="PROTEIN MCRC"/>
    <property type="match status" value="1"/>
</dbReference>
<evidence type="ECO:0000313" key="2">
    <source>
        <dbReference type="Proteomes" id="UP000287401"/>
    </source>
</evidence>
<dbReference type="AlphaFoldDB" id="A0A430BLG6"/>
<reference evidence="1 2" key="1">
    <citation type="submission" date="2018-07" db="EMBL/GenBank/DDBJ databases">
        <title>Genomic and Epidemiologic Investigation of an Indolent Hospital Outbreak.</title>
        <authorList>
            <person name="Johnson R.C."/>
            <person name="Deming C."/>
            <person name="Conlan S."/>
            <person name="Zellmer C.J."/>
            <person name="Michelin A.V."/>
            <person name="Lee-Lin S."/>
            <person name="Thomas P.J."/>
            <person name="Park M."/>
            <person name="Weingarten R.A."/>
            <person name="Less J."/>
            <person name="Dekker J.P."/>
            <person name="Frank K.M."/>
            <person name="Musser K.A."/>
            <person name="Mcquiston J.R."/>
            <person name="Henderson D.K."/>
            <person name="Lau A.F."/>
            <person name="Palmore T.N."/>
            <person name="Segre J.A."/>
        </authorList>
    </citation>
    <scope>NUCLEOTIDE SEQUENCE [LARGE SCALE GENOMIC DNA]</scope>
    <source>
        <strain evidence="1 2">SK-NIH.Env6_1116</strain>
    </source>
</reference>
<organism evidence="1 2">
    <name type="scientific">Sphingobium yanoikuyae</name>
    <name type="common">Sphingomonas yanoikuyae</name>
    <dbReference type="NCBI Taxonomy" id="13690"/>
    <lineage>
        <taxon>Bacteria</taxon>
        <taxon>Pseudomonadati</taxon>
        <taxon>Pseudomonadota</taxon>
        <taxon>Alphaproteobacteria</taxon>
        <taxon>Sphingomonadales</taxon>
        <taxon>Sphingomonadaceae</taxon>
        <taxon>Sphingobium</taxon>
    </lineage>
</organism>
<comment type="caution">
    <text evidence="1">The sequence shown here is derived from an EMBL/GenBank/DDBJ whole genome shotgun (WGS) entry which is preliminary data.</text>
</comment>
<evidence type="ECO:0008006" key="3">
    <source>
        <dbReference type="Google" id="ProtNLM"/>
    </source>
</evidence>
<dbReference type="InterPro" id="IPR019292">
    <property type="entry name" value="McrC"/>
</dbReference>
<dbReference type="RefSeq" id="WP_125999631.1">
    <property type="nucleotide sequence ID" value="NZ_QRAL01000033.1"/>
</dbReference>
<dbReference type="Pfam" id="PF10117">
    <property type="entry name" value="McrBC"/>
    <property type="match status" value="1"/>
</dbReference>
<accession>A0A430BLG6</accession>
<evidence type="ECO:0000313" key="1">
    <source>
        <dbReference type="EMBL" id="RSU52497.1"/>
    </source>
</evidence>
<name>A0A430BLG6_SPHYA</name>
<dbReference type="PANTHER" id="PTHR38733:SF1">
    <property type="entry name" value="TYPE IV METHYL-DIRECTED RESTRICTION ENZYME ECOKMCRBC"/>
    <property type="match status" value="1"/>
</dbReference>
<gene>
    <name evidence="1" type="ORF">DAH51_21310</name>
</gene>
<dbReference type="Proteomes" id="UP000287401">
    <property type="component" value="Unassembled WGS sequence"/>
</dbReference>
<sequence>MISECGGGFPRNQHEWTEEQDCEGRIFQTRPDILLRRRGKDLAIIDTKWKCLSSDPLVAKRGVAQGDVYQMMAYARLYRCDRLMLLYPAVEGNGTTLSHRFGIAGGREMLALGLVDLTTQTNHVQGNLRKLIFDFLPGDTSLTAL</sequence>
<dbReference type="EMBL" id="QRAL01000033">
    <property type="protein sequence ID" value="RSU52497.1"/>
    <property type="molecule type" value="Genomic_DNA"/>
</dbReference>
<protein>
    <recommendedName>
        <fullName evidence="3">McrBC 5-methylcytosine restriction system component</fullName>
    </recommendedName>
</protein>